<comment type="caution">
    <text evidence="4">The sequence shown here is derived from an EMBL/GenBank/DDBJ whole genome shotgun (WGS) entry which is preliminary data.</text>
</comment>
<sequence>MKKISLLAMVLLMGFTSCKKVKKDTETTDTEVIETEVVAPKTLTVELTPKSDSSVSGNVVFTEENGTVNMVATIKGLEPGEHAIHIHESSDCSSPDGKSTGGHWNPTNQPHGKWDAETGYHKGDIGNLTADENGDASISMSTDEWCIGCGDETKDIIGKGIIVHAGVDDFKTQPTGDAGGRISCGGIIQ</sequence>
<dbReference type="Gene3D" id="2.60.40.200">
    <property type="entry name" value="Superoxide dismutase, copper/zinc binding domain"/>
    <property type="match status" value="1"/>
</dbReference>
<evidence type="ECO:0000313" key="5">
    <source>
        <dbReference type="Proteomes" id="UP000670776"/>
    </source>
</evidence>
<dbReference type="InterPro" id="IPR024134">
    <property type="entry name" value="SOD_Cu/Zn_/chaperone"/>
</dbReference>
<keyword evidence="5" id="KW-1185">Reference proteome</keyword>
<comment type="function">
    <text evidence="2">Destroys radicals which are normally produced within the cells and which are toxic to biological systems.</text>
</comment>
<evidence type="ECO:0000259" key="3">
    <source>
        <dbReference type="Pfam" id="PF00080"/>
    </source>
</evidence>
<comment type="similarity">
    <text evidence="1 2">Belongs to the Cu-Zn superoxide dismutase family.</text>
</comment>
<organism evidence="4 5">
    <name type="scientific">Mariniflexile gromovii</name>
    <dbReference type="NCBI Taxonomy" id="362523"/>
    <lineage>
        <taxon>Bacteria</taxon>
        <taxon>Pseudomonadati</taxon>
        <taxon>Bacteroidota</taxon>
        <taxon>Flavobacteriia</taxon>
        <taxon>Flavobacteriales</taxon>
        <taxon>Flavobacteriaceae</taxon>
        <taxon>Mariniflexile</taxon>
    </lineage>
</organism>
<accession>A0ABS4BS00</accession>
<dbReference type="EC" id="1.15.1.1" evidence="2"/>
<comment type="catalytic activity">
    <reaction evidence="2">
        <text>2 superoxide + 2 H(+) = H2O2 + O2</text>
        <dbReference type="Rhea" id="RHEA:20696"/>
        <dbReference type="ChEBI" id="CHEBI:15378"/>
        <dbReference type="ChEBI" id="CHEBI:15379"/>
        <dbReference type="ChEBI" id="CHEBI:16240"/>
        <dbReference type="ChEBI" id="CHEBI:18421"/>
        <dbReference type="EC" id="1.15.1.1"/>
    </reaction>
</comment>
<dbReference type="RefSeq" id="WP_209653595.1">
    <property type="nucleotide sequence ID" value="NZ_JAGJCB010000004.1"/>
</dbReference>
<keyword evidence="2" id="KW-0560">Oxidoreductase</keyword>
<dbReference type="InterPro" id="IPR018152">
    <property type="entry name" value="SOD_Cu/Zn_BS"/>
</dbReference>
<dbReference type="PANTHER" id="PTHR10003">
    <property type="entry name" value="SUPEROXIDE DISMUTASE CU-ZN -RELATED"/>
    <property type="match status" value="1"/>
</dbReference>
<evidence type="ECO:0000256" key="2">
    <source>
        <dbReference type="RuleBase" id="RU000393"/>
    </source>
</evidence>
<dbReference type="EMBL" id="JAGJCB010000004">
    <property type="protein sequence ID" value="MBP0903359.1"/>
    <property type="molecule type" value="Genomic_DNA"/>
</dbReference>
<dbReference type="Proteomes" id="UP000670776">
    <property type="component" value="Unassembled WGS sequence"/>
</dbReference>
<feature type="domain" description="Superoxide dismutase copper/zinc binding" evidence="3">
    <location>
        <begin position="55"/>
        <end position="187"/>
    </location>
</feature>
<comment type="cofactor">
    <cofactor evidence="2">
        <name>Zn(2+)</name>
        <dbReference type="ChEBI" id="CHEBI:29105"/>
    </cofactor>
    <text evidence="2">Binds 1 zinc ion per subunit.</text>
</comment>
<protein>
    <recommendedName>
        <fullName evidence="2">Superoxide dismutase [Cu-Zn]</fullName>
        <ecNumber evidence="2">1.15.1.1</ecNumber>
    </recommendedName>
</protein>
<dbReference type="Pfam" id="PF00080">
    <property type="entry name" value="Sod_Cu"/>
    <property type="match status" value="1"/>
</dbReference>
<proteinExistence type="inferred from homology"/>
<comment type="cofactor">
    <cofactor evidence="2">
        <name>Cu cation</name>
        <dbReference type="ChEBI" id="CHEBI:23378"/>
    </cofactor>
    <text evidence="2">Binds 1 copper ion per subunit.</text>
</comment>
<gene>
    <name evidence="4" type="ORF">J8H85_05930</name>
</gene>
<dbReference type="InterPro" id="IPR036423">
    <property type="entry name" value="SOD-like_Cu/Zn_dom_sf"/>
</dbReference>
<keyword evidence="2" id="KW-0186">Copper</keyword>
<name>A0ABS4BS00_9FLAO</name>
<dbReference type="SUPFAM" id="SSF49329">
    <property type="entry name" value="Cu,Zn superoxide dismutase-like"/>
    <property type="match status" value="1"/>
</dbReference>
<dbReference type="PROSITE" id="PS00332">
    <property type="entry name" value="SOD_CU_ZN_2"/>
    <property type="match status" value="1"/>
</dbReference>
<evidence type="ECO:0000313" key="4">
    <source>
        <dbReference type="EMBL" id="MBP0903359.1"/>
    </source>
</evidence>
<dbReference type="PROSITE" id="PS51257">
    <property type="entry name" value="PROKAR_LIPOPROTEIN"/>
    <property type="match status" value="1"/>
</dbReference>
<dbReference type="InterPro" id="IPR001424">
    <property type="entry name" value="SOD_Cu_Zn_dom"/>
</dbReference>
<evidence type="ECO:0000256" key="1">
    <source>
        <dbReference type="ARBA" id="ARBA00010457"/>
    </source>
</evidence>
<reference evidence="4 5" key="1">
    <citation type="submission" date="2021-04" db="EMBL/GenBank/DDBJ databases">
        <title>Mariniflexile gromovii gen. nov., sp. nov., a gliding bacterium isolated from the sea urchin Strongylocentrotus intermedius.</title>
        <authorList>
            <person name="Ko S."/>
            <person name="Le V."/>
            <person name="Ahn C.-Y."/>
            <person name="Oh H.-M."/>
        </authorList>
    </citation>
    <scope>NUCLEOTIDE SEQUENCE [LARGE SCALE GENOMIC DNA]</scope>
    <source>
        <strain evidence="4 5">KCTC 12570</strain>
    </source>
</reference>
<keyword evidence="2" id="KW-0479">Metal-binding</keyword>
<keyword evidence="2" id="KW-0862">Zinc</keyword>
<dbReference type="CDD" id="cd00305">
    <property type="entry name" value="Cu-Zn_Superoxide_Dismutase"/>
    <property type="match status" value="1"/>
</dbReference>